<protein>
    <submittedName>
        <fullName evidence="1">Uncharacterized protein</fullName>
    </submittedName>
</protein>
<dbReference type="Proteomes" id="UP000192335">
    <property type="component" value="Unassembled WGS sequence"/>
</dbReference>
<dbReference type="AlphaFoldDB" id="A0A8E2LQQ4"/>
<dbReference type="OrthoDB" id="9920019at2"/>
<organism evidence="1 2">
    <name type="scientific">Mycobacterium persicum</name>
    <dbReference type="NCBI Taxonomy" id="1487726"/>
    <lineage>
        <taxon>Bacteria</taxon>
        <taxon>Bacillati</taxon>
        <taxon>Actinomycetota</taxon>
        <taxon>Actinomycetes</taxon>
        <taxon>Mycobacteriales</taxon>
        <taxon>Mycobacteriaceae</taxon>
        <taxon>Mycobacterium</taxon>
    </lineage>
</organism>
<evidence type="ECO:0000313" key="1">
    <source>
        <dbReference type="EMBL" id="ORC09859.1"/>
    </source>
</evidence>
<evidence type="ECO:0000313" key="2">
    <source>
        <dbReference type="Proteomes" id="UP000192335"/>
    </source>
</evidence>
<dbReference type="EMBL" id="MWQA01000001">
    <property type="protein sequence ID" value="ORC09859.1"/>
    <property type="molecule type" value="Genomic_DNA"/>
</dbReference>
<proteinExistence type="predicted"/>
<reference evidence="1 2" key="1">
    <citation type="submission" date="2017-02" db="EMBL/GenBank/DDBJ databases">
        <title>Mycobacterium kansasii genomes.</title>
        <authorList>
            <person name="Borowka P."/>
            <person name="Strapagiel D."/>
            <person name="Marciniak B."/>
            <person name="Lach J."/>
            <person name="Bakula Z."/>
            <person name="Van Ingen J."/>
            <person name="Safianowska A."/>
            <person name="Brzostek A."/>
            <person name="Dziadek J."/>
            <person name="Jagielski T."/>
        </authorList>
    </citation>
    <scope>NUCLEOTIDE SEQUENCE [LARGE SCALE GENOMIC DNA]</scope>
    <source>
        <strain evidence="1 2">12MK</strain>
    </source>
</reference>
<name>A0A8E2LQQ4_9MYCO</name>
<dbReference type="RefSeq" id="WP_075549523.1">
    <property type="nucleotide sequence ID" value="NZ_MVIF01000093.1"/>
</dbReference>
<sequence>MRLRGEIDAGPSWPPDDSWPERLRAFRRADWPASSDEVAQSEFVSAQLAYLPTNRARLAVIQQMTATPARPPGTG</sequence>
<accession>A0A8E2LQQ4</accession>
<gene>
    <name evidence="1" type="ORF">B4U45_27930</name>
</gene>
<comment type="caution">
    <text evidence="1">The sequence shown here is derived from an EMBL/GenBank/DDBJ whole genome shotgun (WGS) entry which is preliminary data.</text>
</comment>